<comment type="similarity">
    <text evidence="3">Belongs to the acetyltransferase family. NAA40 subfamily.</text>
</comment>
<keyword evidence="7" id="KW-0808">Transferase</keyword>
<dbReference type="EnsemblFungi" id="PTTG_12323-t43_1">
    <property type="protein sequence ID" value="PTTG_12323-t43_1-p1"/>
    <property type="gene ID" value="PTTG_12323"/>
</dbReference>
<keyword evidence="16" id="KW-1185">Reference proteome</keyword>
<feature type="domain" description="N-acetyltransferase" evidence="13">
    <location>
        <begin position="91"/>
        <end position="261"/>
    </location>
</feature>
<comment type="subcellular location">
    <subcellularLocation>
        <location evidence="2">Cytoplasm</location>
    </subcellularLocation>
    <subcellularLocation>
        <location evidence="1">Nucleus</location>
    </subcellularLocation>
</comment>
<dbReference type="SUPFAM" id="SSF55729">
    <property type="entry name" value="Acyl-CoA N-acyltransferases (Nat)"/>
    <property type="match status" value="1"/>
</dbReference>
<evidence type="ECO:0000256" key="4">
    <source>
        <dbReference type="ARBA" id="ARBA00012950"/>
    </source>
</evidence>
<organism evidence="14">
    <name type="scientific">Puccinia triticina (isolate 1-1 / race 1 (BBBD))</name>
    <name type="common">Brown leaf rust fungus</name>
    <dbReference type="NCBI Taxonomy" id="630390"/>
    <lineage>
        <taxon>Eukaryota</taxon>
        <taxon>Fungi</taxon>
        <taxon>Dikarya</taxon>
        <taxon>Basidiomycota</taxon>
        <taxon>Pucciniomycotina</taxon>
        <taxon>Pucciniomycetes</taxon>
        <taxon>Pucciniales</taxon>
        <taxon>Pucciniaceae</taxon>
        <taxon>Puccinia</taxon>
    </lineage>
</organism>
<evidence type="ECO:0000256" key="2">
    <source>
        <dbReference type="ARBA" id="ARBA00004496"/>
    </source>
</evidence>
<name>A0A180G780_PUCT1</name>
<comment type="catalytic activity">
    <reaction evidence="11">
        <text>N-terminal L-seryl-[histone H4] + acetyl-CoA = N-terminal N(alpha)-acetyl-L-seryl-[histone H4] + CoA + H(+)</text>
        <dbReference type="Rhea" id="RHEA:50596"/>
        <dbReference type="Rhea" id="RHEA-COMP:12740"/>
        <dbReference type="Rhea" id="RHEA-COMP:12743"/>
        <dbReference type="ChEBI" id="CHEBI:15378"/>
        <dbReference type="ChEBI" id="CHEBI:57287"/>
        <dbReference type="ChEBI" id="CHEBI:57288"/>
        <dbReference type="ChEBI" id="CHEBI:64738"/>
        <dbReference type="ChEBI" id="CHEBI:83690"/>
        <dbReference type="EC" id="2.3.1.257"/>
    </reaction>
</comment>
<dbReference type="GO" id="GO:0005737">
    <property type="term" value="C:cytoplasm"/>
    <property type="evidence" value="ECO:0007669"/>
    <property type="project" value="UniProtKB-SubCell"/>
</dbReference>
<dbReference type="PROSITE" id="PS51186">
    <property type="entry name" value="GNAT"/>
    <property type="match status" value="1"/>
</dbReference>
<evidence type="ECO:0000256" key="9">
    <source>
        <dbReference type="ARBA" id="ARBA00023315"/>
    </source>
</evidence>
<evidence type="ECO:0000313" key="14">
    <source>
        <dbReference type="EMBL" id="OAV88470.1"/>
    </source>
</evidence>
<reference evidence="15 16" key="3">
    <citation type="journal article" date="2017" name="G3 (Bethesda)">
        <title>Comparative analysis highlights variable genome content of wheat rusts and divergence of the mating loci.</title>
        <authorList>
            <person name="Cuomo C.A."/>
            <person name="Bakkeren G."/>
            <person name="Khalil H.B."/>
            <person name="Panwar V."/>
            <person name="Joly D."/>
            <person name="Linning R."/>
            <person name="Sakthikumar S."/>
            <person name="Song X."/>
            <person name="Adiconis X."/>
            <person name="Fan L."/>
            <person name="Goldberg J.M."/>
            <person name="Levin J.Z."/>
            <person name="Young S."/>
            <person name="Zeng Q."/>
            <person name="Anikster Y."/>
            <person name="Bruce M."/>
            <person name="Wang M."/>
            <person name="Yin C."/>
            <person name="McCallum B."/>
            <person name="Szabo L.J."/>
            <person name="Hulbert S."/>
            <person name="Chen X."/>
            <person name="Fellers J.P."/>
        </authorList>
    </citation>
    <scope>NUCLEOTIDE SEQUENCE</scope>
    <source>
        <strain evidence="15">isolate 1-1 / race 1 (BBBD)</strain>
        <strain evidence="16">Isolate 1-1 / race 1 (BBBD)</strain>
    </source>
</reference>
<comment type="catalytic activity">
    <reaction evidence="10">
        <text>N-terminal L-seryl-[histone H2A] + acetyl-CoA = N-terminal N(alpha)-acetyl-L-seryl-[histone H2A] + CoA + H(+)</text>
        <dbReference type="Rhea" id="RHEA:50600"/>
        <dbReference type="Rhea" id="RHEA-COMP:12742"/>
        <dbReference type="Rhea" id="RHEA-COMP:12744"/>
        <dbReference type="ChEBI" id="CHEBI:15378"/>
        <dbReference type="ChEBI" id="CHEBI:57287"/>
        <dbReference type="ChEBI" id="CHEBI:57288"/>
        <dbReference type="ChEBI" id="CHEBI:64738"/>
        <dbReference type="ChEBI" id="CHEBI:83690"/>
        <dbReference type="EC" id="2.3.1.257"/>
    </reaction>
</comment>
<dbReference type="GO" id="GO:0043998">
    <property type="term" value="F:histone H2A acetyltransferase activity"/>
    <property type="evidence" value="ECO:0007669"/>
    <property type="project" value="InterPro"/>
</dbReference>
<accession>A0A180G780</accession>
<dbReference type="AlphaFoldDB" id="A0A180G780"/>
<evidence type="ECO:0000313" key="15">
    <source>
        <dbReference type="EnsemblFungi" id="PTTG_12323-t43_1-p1"/>
    </source>
</evidence>
<evidence type="ECO:0000313" key="16">
    <source>
        <dbReference type="Proteomes" id="UP000005240"/>
    </source>
</evidence>
<dbReference type="PANTHER" id="PTHR20531">
    <property type="entry name" value="N-ALPHA-ACETYLTRANSFERASE 40"/>
    <property type="match status" value="1"/>
</dbReference>
<dbReference type="OrthoDB" id="424551at2759"/>
<protein>
    <recommendedName>
        <fullName evidence="5">N-alpha-acetyltransferase 40</fullName>
        <ecNumber evidence="4">2.3.1.257</ecNumber>
    </recommendedName>
</protein>
<reference evidence="14" key="2">
    <citation type="submission" date="2016-05" db="EMBL/GenBank/DDBJ databases">
        <title>Comparative analysis highlights variable genome content of wheat rusts and divergence of the mating loci.</title>
        <authorList>
            <person name="Cuomo C.A."/>
            <person name="Bakkeren G."/>
            <person name="Szabo L."/>
            <person name="Khalil H."/>
            <person name="Joly D."/>
            <person name="Goldberg J."/>
            <person name="Young S."/>
            <person name="Zeng Q."/>
            <person name="Fellers J."/>
        </authorList>
    </citation>
    <scope>NUCLEOTIDE SEQUENCE [LARGE SCALE GENOMIC DNA]</scope>
    <source>
        <strain evidence="14">1-1 BBBD Race 1</strain>
    </source>
</reference>
<evidence type="ECO:0000256" key="6">
    <source>
        <dbReference type="ARBA" id="ARBA00022490"/>
    </source>
</evidence>
<dbReference type="InterPro" id="IPR039949">
    <property type="entry name" value="NAA40"/>
</dbReference>
<feature type="compositionally biased region" description="Low complexity" evidence="12">
    <location>
        <begin position="21"/>
        <end position="31"/>
    </location>
</feature>
<dbReference type="InterPro" id="IPR016181">
    <property type="entry name" value="Acyl_CoA_acyltransferase"/>
</dbReference>
<reference evidence="14" key="1">
    <citation type="submission" date="2009-11" db="EMBL/GenBank/DDBJ databases">
        <authorList>
            <consortium name="The Broad Institute Genome Sequencing Platform"/>
            <person name="Ward D."/>
            <person name="Feldgarden M."/>
            <person name="Earl A."/>
            <person name="Young S.K."/>
            <person name="Zeng Q."/>
            <person name="Koehrsen M."/>
            <person name="Alvarado L."/>
            <person name="Berlin A."/>
            <person name="Bochicchio J."/>
            <person name="Borenstein D."/>
            <person name="Chapman S.B."/>
            <person name="Chen Z."/>
            <person name="Engels R."/>
            <person name="Freedman E."/>
            <person name="Gellesch M."/>
            <person name="Goldberg J."/>
            <person name="Griggs A."/>
            <person name="Gujja S."/>
            <person name="Heilman E."/>
            <person name="Heiman D."/>
            <person name="Hepburn T."/>
            <person name="Howarth C."/>
            <person name="Jen D."/>
            <person name="Larson L."/>
            <person name="Lewis B."/>
            <person name="Mehta T."/>
            <person name="Park D."/>
            <person name="Pearson M."/>
            <person name="Roberts A."/>
            <person name="Saif S."/>
            <person name="Shea T."/>
            <person name="Shenoy N."/>
            <person name="Sisk P."/>
            <person name="Stolte C."/>
            <person name="Sykes S."/>
            <person name="Thomson T."/>
            <person name="Walk T."/>
            <person name="White J."/>
            <person name="Yandava C."/>
            <person name="Izard J."/>
            <person name="Baranova O.V."/>
            <person name="Blanton J.M."/>
            <person name="Tanner A.C."/>
            <person name="Dewhirst F.E."/>
            <person name="Haas B."/>
            <person name="Nusbaum C."/>
            <person name="Birren B."/>
        </authorList>
    </citation>
    <scope>NUCLEOTIDE SEQUENCE [LARGE SCALE GENOMIC DNA]</scope>
    <source>
        <strain evidence="14">1-1 BBBD Race 1</strain>
    </source>
</reference>
<reference evidence="15" key="4">
    <citation type="submission" date="2025-05" db="UniProtKB">
        <authorList>
            <consortium name="EnsemblFungi"/>
        </authorList>
    </citation>
    <scope>IDENTIFICATION</scope>
    <source>
        <strain evidence="15">isolate 1-1 / race 1 (BBBD)</strain>
    </source>
</reference>
<dbReference type="Pfam" id="PF00583">
    <property type="entry name" value="Acetyltransf_1"/>
    <property type="match status" value="1"/>
</dbReference>
<dbReference type="GO" id="GO:1990189">
    <property type="term" value="F:protein N-terminal-serine acetyltransferase activity"/>
    <property type="evidence" value="ECO:0007669"/>
    <property type="project" value="UniProtKB-EC"/>
</dbReference>
<dbReference type="InterPro" id="IPR000182">
    <property type="entry name" value="GNAT_dom"/>
</dbReference>
<dbReference type="PANTHER" id="PTHR20531:SF1">
    <property type="entry name" value="N-ALPHA-ACETYLTRANSFERASE 40"/>
    <property type="match status" value="1"/>
</dbReference>
<proteinExistence type="inferred from homology"/>
<evidence type="ECO:0000256" key="5">
    <source>
        <dbReference type="ARBA" id="ARBA00015043"/>
    </source>
</evidence>
<dbReference type="VEuPathDB" id="FungiDB:PTTG_12323"/>
<evidence type="ECO:0000256" key="7">
    <source>
        <dbReference type="ARBA" id="ARBA00022679"/>
    </source>
</evidence>
<dbReference type="GO" id="GO:0010485">
    <property type="term" value="F:histone H4 acetyltransferase activity"/>
    <property type="evidence" value="ECO:0007669"/>
    <property type="project" value="InterPro"/>
</dbReference>
<evidence type="ECO:0000256" key="3">
    <source>
        <dbReference type="ARBA" id="ARBA00008870"/>
    </source>
</evidence>
<evidence type="ECO:0000259" key="13">
    <source>
        <dbReference type="PROSITE" id="PS51186"/>
    </source>
</evidence>
<dbReference type="CDD" id="cd04301">
    <property type="entry name" value="NAT_SF"/>
    <property type="match status" value="1"/>
</dbReference>
<evidence type="ECO:0000256" key="12">
    <source>
        <dbReference type="SAM" id="MobiDB-lite"/>
    </source>
</evidence>
<dbReference type="EMBL" id="ADAS02000174">
    <property type="protein sequence ID" value="OAV88470.1"/>
    <property type="molecule type" value="Genomic_DNA"/>
</dbReference>
<feature type="region of interest" description="Disordered" evidence="12">
    <location>
        <begin position="1"/>
        <end position="31"/>
    </location>
</feature>
<evidence type="ECO:0000256" key="1">
    <source>
        <dbReference type="ARBA" id="ARBA00004123"/>
    </source>
</evidence>
<gene>
    <name evidence="14" type="ORF">PTTG_12323</name>
</gene>
<evidence type="ECO:0000256" key="10">
    <source>
        <dbReference type="ARBA" id="ARBA00047821"/>
    </source>
</evidence>
<keyword evidence="8" id="KW-0539">Nucleus</keyword>
<dbReference type="Gene3D" id="3.40.630.30">
    <property type="match status" value="1"/>
</dbReference>
<dbReference type="EC" id="2.3.1.257" evidence="4"/>
<keyword evidence="9" id="KW-0012">Acyltransferase</keyword>
<keyword evidence="6" id="KW-0963">Cytoplasm</keyword>
<sequence length="262" mass="29824">MGEMSEWTAQTCQDGHEPRASAKSSSRSPTTQVINLTQNKLSGDIIELDIMLDPVALAIRASAELIAQGIDESHPDFLVSVGDTRWRIQIRRSADLTPELKKECFEIFESNMKQIYLKSSHGYKPKAKKRELFHPDSRFLLASTPDEGKSLLPVHGFLMWRFDFEECFSPEEGMVEVAYCYEIQLKPETRGKGLGKLLMEILERIGSSWAMKKLMLTVQTENENAVQFYRSLNFLPDEISPSQVEQPEGEQKADYEILSKTL</sequence>
<evidence type="ECO:0000256" key="8">
    <source>
        <dbReference type="ARBA" id="ARBA00023242"/>
    </source>
</evidence>
<evidence type="ECO:0000256" key="11">
    <source>
        <dbReference type="ARBA" id="ARBA00049524"/>
    </source>
</evidence>
<dbReference type="GO" id="GO:0005634">
    <property type="term" value="C:nucleus"/>
    <property type="evidence" value="ECO:0007669"/>
    <property type="project" value="UniProtKB-SubCell"/>
</dbReference>
<dbReference type="Proteomes" id="UP000005240">
    <property type="component" value="Unassembled WGS sequence"/>
</dbReference>
<dbReference type="STRING" id="630390.A0A180G780"/>